<keyword evidence="1" id="KW-0614">Plasmid</keyword>
<organism evidence="1 2">
    <name type="scientific">Azospirillum lipoferum (strain 4B)</name>
    <dbReference type="NCBI Taxonomy" id="862719"/>
    <lineage>
        <taxon>Bacteria</taxon>
        <taxon>Pseudomonadati</taxon>
        <taxon>Pseudomonadota</taxon>
        <taxon>Alphaproteobacteria</taxon>
        <taxon>Rhodospirillales</taxon>
        <taxon>Azospirillaceae</taxon>
        <taxon>Azospirillum</taxon>
    </lineage>
</organism>
<keyword evidence="2" id="KW-1185">Reference proteome</keyword>
<geneLocation type="plasmid" evidence="1 2">
    <name>AZO_p5</name>
</geneLocation>
<dbReference type="HOGENOM" id="CLU_3021930_0_0_5"/>
<accession>G7ZHK8</accession>
<gene>
    <name evidence="1" type="ordered locus">AZOLI_p50387</name>
</gene>
<evidence type="ECO:0000313" key="1">
    <source>
        <dbReference type="EMBL" id="CBS91377.1"/>
    </source>
</evidence>
<sequence>MKRIISGQSHMKIMFLFKETRHPREGGDPGFFNRFAMRTLDPRLRGDDGSPFIGL</sequence>
<name>G7ZHK8_AZOL4</name>
<dbReference type="AlphaFoldDB" id="G7ZHK8"/>
<dbReference type="EMBL" id="FQ311873">
    <property type="protein sequence ID" value="CBS91377.1"/>
    <property type="molecule type" value="Genomic_DNA"/>
</dbReference>
<reference evidence="2" key="1">
    <citation type="journal article" date="2011" name="PLoS Genet.">
        <title>Azospirillum genomes reveal transition of bacteria from aquatic to terrestrial environments.</title>
        <authorList>
            <person name="Wisniewski-Dye F."/>
            <person name="Borziak K."/>
            <person name="Khalsa-Moyers G."/>
            <person name="Alexandre G."/>
            <person name="Sukharnikov L.O."/>
            <person name="Wuichet K."/>
            <person name="Hurst G.B."/>
            <person name="McDonald W.H."/>
            <person name="Robertson J.S."/>
            <person name="Barbe V."/>
            <person name="Calteau A."/>
            <person name="Rouy Z."/>
            <person name="Mangenot S."/>
            <person name="Prigent-Combaret C."/>
            <person name="Normand P."/>
            <person name="Boyer M."/>
            <person name="Siguier P."/>
            <person name="Dessaux Y."/>
            <person name="Elmerich C."/>
            <person name="Condemine G."/>
            <person name="Krishnen G."/>
            <person name="Kennedy I."/>
            <person name="Paterson A.H."/>
            <person name="Gonzalez V."/>
            <person name="Mavingui P."/>
            <person name="Zhulin I.B."/>
        </authorList>
    </citation>
    <scope>NUCLEOTIDE SEQUENCE [LARGE SCALE GENOMIC DNA]</scope>
    <source>
        <strain evidence="2">4B</strain>
    </source>
</reference>
<proteinExistence type="predicted"/>
<evidence type="ECO:0000313" key="2">
    <source>
        <dbReference type="Proteomes" id="UP000005667"/>
    </source>
</evidence>
<protein>
    <submittedName>
        <fullName evidence="1">Uncharacterized protein</fullName>
    </submittedName>
</protein>
<dbReference type="Proteomes" id="UP000005667">
    <property type="component" value="Plasmid AZO_p5"/>
</dbReference>
<dbReference type="KEGG" id="ali:AZOLI_p50387"/>